<keyword evidence="3" id="KW-1185">Reference proteome</keyword>
<sequence>MSGFFALFKFIFKNFNNRSFRYVRDTVNLYFILIANLLVALSFREQNSIAKPKTLI</sequence>
<keyword evidence="1" id="KW-1133">Transmembrane helix</keyword>
<evidence type="ECO:0000256" key="1">
    <source>
        <dbReference type="SAM" id="Phobius"/>
    </source>
</evidence>
<accession>A0A1I1WUS6</accession>
<evidence type="ECO:0000313" key="3">
    <source>
        <dbReference type="Proteomes" id="UP000181976"/>
    </source>
</evidence>
<proteinExistence type="predicted"/>
<keyword evidence="1" id="KW-0812">Transmembrane</keyword>
<feature type="transmembrane region" description="Helical" evidence="1">
    <location>
        <begin position="27"/>
        <end position="43"/>
    </location>
</feature>
<dbReference type="AlphaFoldDB" id="A0A1I1WUS6"/>
<dbReference type="InParanoid" id="A0A1I1WUS6"/>
<dbReference type="EMBL" id="FONA01000005">
    <property type="protein sequence ID" value="SFD98945.1"/>
    <property type="molecule type" value="Genomic_DNA"/>
</dbReference>
<dbReference type="Proteomes" id="UP000181976">
    <property type="component" value="Unassembled WGS sequence"/>
</dbReference>
<protein>
    <submittedName>
        <fullName evidence="2">Uncharacterized protein</fullName>
    </submittedName>
</protein>
<organism evidence="2 3">
    <name type="scientific">Thermophagus xiamenensis</name>
    <dbReference type="NCBI Taxonomy" id="385682"/>
    <lineage>
        <taxon>Bacteria</taxon>
        <taxon>Pseudomonadati</taxon>
        <taxon>Bacteroidota</taxon>
        <taxon>Bacteroidia</taxon>
        <taxon>Marinilabiliales</taxon>
        <taxon>Marinilabiliaceae</taxon>
        <taxon>Thermophagus</taxon>
    </lineage>
</organism>
<gene>
    <name evidence="2" type="ORF">SAMN05444380_10539</name>
</gene>
<reference evidence="2 3" key="1">
    <citation type="submission" date="2016-10" db="EMBL/GenBank/DDBJ databases">
        <authorList>
            <person name="de Groot N.N."/>
        </authorList>
    </citation>
    <scope>NUCLEOTIDE SEQUENCE [LARGE SCALE GENOMIC DNA]</scope>
    <source>
        <strain evidence="2 3">DSM 19012</strain>
    </source>
</reference>
<keyword evidence="1" id="KW-0472">Membrane</keyword>
<evidence type="ECO:0000313" key="2">
    <source>
        <dbReference type="EMBL" id="SFD98945.1"/>
    </source>
</evidence>
<name>A0A1I1WUS6_9BACT</name>